<accession>C4IEU9</accession>
<organism evidence="2 3">
    <name type="scientific">Clostridium butyricum E4 str. BoNT E BL5262</name>
    <dbReference type="NCBI Taxonomy" id="632245"/>
    <lineage>
        <taxon>Bacteria</taxon>
        <taxon>Bacillati</taxon>
        <taxon>Bacillota</taxon>
        <taxon>Clostridia</taxon>
        <taxon>Eubacteriales</taxon>
        <taxon>Clostridiaceae</taxon>
        <taxon>Clostridium</taxon>
    </lineage>
</organism>
<dbReference type="eggNOG" id="ENOG502Z9E1">
    <property type="taxonomic scope" value="Bacteria"/>
</dbReference>
<evidence type="ECO:0000259" key="1">
    <source>
        <dbReference type="Pfam" id="PF08722"/>
    </source>
</evidence>
<dbReference type="SUPFAM" id="SSF52980">
    <property type="entry name" value="Restriction endonuclease-like"/>
    <property type="match status" value="1"/>
</dbReference>
<dbReference type="EMBL" id="ACOM01000004">
    <property type="protein sequence ID" value="EEP55107.1"/>
    <property type="molecule type" value="Genomic_DNA"/>
</dbReference>
<dbReference type="Pfam" id="PF08722">
    <property type="entry name" value="Tn7_TnsA-like_N"/>
    <property type="match status" value="1"/>
</dbReference>
<dbReference type="RefSeq" id="WP_003413938.1">
    <property type="nucleotide sequence ID" value="NZ_ACOM01000004.1"/>
</dbReference>
<feature type="domain" description="TnsA endonuclease N-terminal" evidence="1">
    <location>
        <begin position="71"/>
        <end position="150"/>
    </location>
</feature>
<dbReference type="CDD" id="cd22362">
    <property type="entry name" value="TnsA_endonuclease-like"/>
    <property type="match status" value="1"/>
</dbReference>
<sequence>MAKRERSKDIEKMIKEGRGTGIGKDYIPWIRIQDIASKGRVTRVKGIKTGRQHELLSDMERNYFYFLEFASKVIDIREQYPLLPLEETLSIAMELGIPHPKDPKTNEPIVMTTDFLITTENNGEYYEAARTIKSKDDLLDRRINENLKLKDVIGSKKEQIGEW</sequence>
<protein>
    <submittedName>
        <fullName evidence="2">Transposase protein A</fullName>
    </submittedName>
</protein>
<comment type="caution">
    <text evidence="2">The sequence shown here is derived from an EMBL/GenBank/DDBJ whole genome shotgun (WGS) entry which is preliminary data.</text>
</comment>
<evidence type="ECO:0000313" key="2">
    <source>
        <dbReference type="EMBL" id="EEP55107.1"/>
    </source>
</evidence>
<dbReference type="HOGENOM" id="CLU_076083_1_0_9"/>
<name>C4IEU9_CLOBU</name>
<dbReference type="GO" id="GO:0003676">
    <property type="term" value="F:nucleic acid binding"/>
    <property type="evidence" value="ECO:0007669"/>
    <property type="project" value="InterPro"/>
</dbReference>
<dbReference type="InterPro" id="IPR011856">
    <property type="entry name" value="tRNA_endonuc-like_dom_sf"/>
</dbReference>
<reference evidence="2 3" key="1">
    <citation type="submission" date="2009-08" db="EMBL/GenBank/DDBJ databases">
        <authorList>
            <person name="Shrivastava S."/>
            <person name="Brinkac L.B."/>
            <person name="Brown J.L."/>
            <person name="Bruce D.B."/>
            <person name="Detter C."/>
            <person name="Green L.D."/>
            <person name="Munk C.A."/>
            <person name="Rogers Y.C."/>
            <person name="Tapia R."/>
            <person name="Sims D.R."/>
            <person name="Smith L.A."/>
            <person name="Smith T.J."/>
            <person name="Sutton G."/>
            <person name="Brettin T."/>
        </authorList>
    </citation>
    <scope>NUCLEOTIDE SEQUENCE [LARGE SCALE GENOMIC DNA]</scope>
    <source>
        <strain evidence="3">E4 str. BoNT E BL5262</strain>
    </source>
</reference>
<proteinExistence type="predicted"/>
<gene>
    <name evidence="2" type="primary">tnsA</name>
    <name evidence="2" type="ORF">CLP_3925</name>
</gene>
<dbReference type="Gene3D" id="3.40.1350.10">
    <property type="match status" value="1"/>
</dbReference>
<dbReference type="InterPro" id="IPR011335">
    <property type="entry name" value="Restrct_endonuc-II-like"/>
</dbReference>
<keyword evidence="3" id="KW-1185">Reference proteome</keyword>
<dbReference type="AlphaFoldDB" id="C4IEU9"/>
<dbReference type="Proteomes" id="UP000003081">
    <property type="component" value="Unassembled WGS sequence"/>
</dbReference>
<dbReference type="InterPro" id="IPR014833">
    <property type="entry name" value="TnsA_N"/>
</dbReference>
<evidence type="ECO:0000313" key="3">
    <source>
        <dbReference type="Proteomes" id="UP000003081"/>
    </source>
</evidence>